<keyword evidence="2 3" id="KW-0808">Transferase</keyword>
<dbReference type="HAMAP" id="MF_01270">
    <property type="entry name" value="AnhMurNAc_kinase"/>
    <property type="match status" value="1"/>
</dbReference>
<dbReference type="GO" id="GO:0097175">
    <property type="term" value="P:1,6-anhydro-N-acetyl-beta-muramic acid catabolic process"/>
    <property type="evidence" value="ECO:0007669"/>
    <property type="project" value="UniProtKB-UniRule"/>
</dbReference>
<dbReference type="EC" id="2.7.1.170" evidence="2"/>
<protein>
    <recommendedName>
        <fullName evidence="2">Anhydro-N-acetylmuramic acid kinase</fullName>
        <ecNumber evidence="2">2.7.1.170</ecNumber>
    </recommendedName>
    <alternativeName>
        <fullName evidence="2">AnhMurNAc kinase</fullName>
    </alternativeName>
</protein>
<accession>A0A9X3TXS6</accession>
<dbReference type="GO" id="GO:0009254">
    <property type="term" value="P:peptidoglycan turnover"/>
    <property type="evidence" value="ECO:0007669"/>
    <property type="project" value="UniProtKB-UniRule"/>
</dbReference>
<comment type="pathway">
    <text evidence="2">Cell wall biogenesis; peptidoglycan recycling.</text>
</comment>
<dbReference type="Proteomes" id="UP001141619">
    <property type="component" value="Unassembled WGS sequence"/>
</dbReference>
<dbReference type="GO" id="GO:0016773">
    <property type="term" value="F:phosphotransferase activity, alcohol group as acceptor"/>
    <property type="evidence" value="ECO:0007669"/>
    <property type="project" value="UniProtKB-UniRule"/>
</dbReference>
<keyword evidence="2" id="KW-0067">ATP-binding</keyword>
<evidence type="ECO:0000313" key="3">
    <source>
        <dbReference type="EMBL" id="MDA5193554.1"/>
    </source>
</evidence>
<dbReference type="PANTHER" id="PTHR30605">
    <property type="entry name" value="ANHYDRO-N-ACETYLMURAMIC ACID KINASE"/>
    <property type="match status" value="1"/>
</dbReference>
<comment type="catalytic activity">
    <reaction evidence="2">
        <text>1,6-anhydro-N-acetyl-beta-muramate + ATP + H2O = N-acetyl-D-muramate 6-phosphate + ADP + H(+)</text>
        <dbReference type="Rhea" id="RHEA:24952"/>
        <dbReference type="ChEBI" id="CHEBI:15377"/>
        <dbReference type="ChEBI" id="CHEBI:15378"/>
        <dbReference type="ChEBI" id="CHEBI:30616"/>
        <dbReference type="ChEBI" id="CHEBI:58690"/>
        <dbReference type="ChEBI" id="CHEBI:58722"/>
        <dbReference type="ChEBI" id="CHEBI:456216"/>
        <dbReference type="EC" id="2.7.1.170"/>
    </reaction>
</comment>
<dbReference type="EMBL" id="JANWOI010000002">
    <property type="protein sequence ID" value="MDA5193554.1"/>
    <property type="molecule type" value="Genomic_DNA"/>
</dbReference>
<dbReference type="GO" id="GO:0005524">
    <property type="term" value="F:ATP binding"/>
    <property type="evidence" value="ECO:0007669"/>
    <property type="project" value="UniProtKB-UniRule"/>
</dbReference>
<dbReference type="NCBIfam" id="NF007141">
    <property type="entry name" value="PRK09585.1-5"/>
    <property type="match status" value="1"/>
</dbReference>
<name>A0A9X3TXS6_9PROT</name>
<keyword evidence="4" id="KW-1185">Reference proteome</keyword>
<dbReference type="InterPro" id="IPR005338">
    <property type="entry name" value="Anhydro_N_Ac-Mur_kinase"/>
</dbReference>
<gene>
    <name evidence="2" type="primary">anmK</name>
    <name evidence="3" type="ORF">NYP16_06255</name>
</gene>
<feature type="binding site" evidence="2">
    <location>
        <begin position="14"/>
        <end position="21"/>
    </location>
    <ligand>
        <name>ATP</name>
        <dbReference type="ChEBI" id="CHEBI:30616"/>
    </ligand>
</feature>
<keyword evidence="2" id="KW-0547">Nucleotide-binding</keyword>
<comment type="similarity">
    <text evidence="2">Belongs to the anhydro-N-acetylmuramic acid kinase family.</text>
</comment>
<evidence type="ECO:0000313" key="4">
    <source>
        <dbReference type="Proteomes" id="UP001141619"/>
    </source>
</evidence>
<organism evidence="3 4">
    <name type="scientific">Govanella unica</name>
    <dbReference type="NCBI Taxonomy" id="2975056"/>
    <lineage>
        <taxon>Bacteria</taxon>
        <taxon>Pseudomonadati</taxon>
        <taxon>Pseudomonadota</taxon>
        <taxon>Alphaproteobacteria</taxon>
        <taxon>Emcibacterales</taxon>
        <taxon>Govanellaceae</taxon>
        <taxon>Govanella</taxon>
    </lineage>
</organism>
<comment type="caution">
    <text evidence="3">The sequence shown here is derived from an EMBL/GenBank/DDBJ whole genome shotgun (WGS) entry which is preliminary data.</text>
</comment>
<comment type="function">
    <text evidence="2">Catalyzes the specific phosphorylation of 1,6-anhydro-N-acetylmuramic acid (anhMurNAc) with the simultaneous cleavage of the 1,6-anhydro ring, generating MurNAc-6-P. Is required for the utilization of anhMurNAc either imported from the medium or derived from its own cell wall murein, and thus plays a role in cell wall recycling.</text>
</comment>
<dbReference type="Gene3D" id="3.30.420.40">
    <property type="match status" value="2"/>
</dbReference>
<evidence type="ECO:0000256" key="1">
    <source>
        <dbReference type="ARBA" id="ARBA00023277"/>
    </source>
</evidence>
<dbReference type="SUPFAM" id="SSF53067">
    <property type="entry name" value="Actin-like ATPase domain"/>
    <property type="match status" value="1"/>
</dbReference>
<dbReference type="GO" id="GO:0006040">
    <property type="term" value="P:amino sugar metabolic process"/>
    <property type="evidence" value="ECO:0007669"/>
    <property type="project" value="InterPro"/>
</dbReference>
<dbReference type="GO" id="GO:0016301">
    <property type="term" value="F:kinase activity"/>
    <property type="evidence" value="ECO:0007669"/>
    <property type="project" value="UniProtKB-KW"/>
</dbReference>
<proteinExistence type="inferred from homology"/>
<dbReference type="RefSeq" id="WP_274943256.1">
    <property type="nucleotide sequence ID" value="NZ_JANWOI010000002.1"/>
</dbReference>
<reference evidence="3" key="2">
    <citation type="journal article" date="2023" name="Syst. Appl. Microbiol.">
        <title>Govania unica gen. nov., sp. nov., a rare biosphere bacterium that represents a novel family in the class Alphaproteobacteria.</title>
        <authorList>
            <person name="Vandamme P."/>
            <person name="Peeters C."/>
            <person name="Hettiarachchi A."/>
            <person name="Cnockaert M."/>
            <person name="Carlier A."/>
        </authorList>
    </citation>
    <scope>NUCLEOTIDE SEQUENCE</scope>
    <source>
        <strain evidence="3">LMG 31809</strain>
    </source>
</reference>
<reference evidence="3" key="1">
    <citation type="submission" date="2022-08" db="EMBL/GenBank/DDBJ databases">
        <authorList>
            <person name="Vandamme P."/>
            <person name="Hettiarachchi A."/>
            <person name="Peeters C."/>
            <person name="Cnockaert M."/>
            <person name="Carlier A."/>
        </authorList>
    </citation>
    <scope>NUCLEOTIDE SEQUENCE</scope>
    <source>
        <strain evidence="3">LMG 31809</strain>
    </source>
</reference>
<sequence>MDRKVFTAIGLMSGTSMDGIDVALLETDGEHITRLGPAETYAYDDATRERIRDAVRLAASLPPSFKIPDALDDAGRLMADRHAAAVLKFLVTNGIDRHQVDVIGFHGQTLRHAPELGLTWQVGDAQRLADLTGIRVVADFRRADVAAGGEGAPLAPLYHAALLRSAEGLGQRRPAVWPVAVLNLGGVGNVTWVEKPENPEILAFDTGPGNALIDDWVLAGSGARCDLGGELAAAGRVDDSLLAEWMRHPYFSQNAPKSLDRDAFAQCRPEGATLEDGAATLTAFTAASVAEASRQFPQAAAEWIVCGGGRHNPALMQALRERLGVTVKPVDVYGWRGDSLEAEAFGFLAVRALYGMPLSLPSTTRVKTPQPGGRIFHVMG</sequence>
<dbReference type="AlphaFoldDB" id="A0A9X3TXS6"/>
<evidence type="ECO:0000256" key="2">
    <source>
        <dbReference type="HAMAP-Rule" id="MF_01270"/>
    </source>
</evidence>
<comment type="pathway">
    <text evidence="2">Amino-sugar metabolism; 1,6-anhydro-N-acetylmuramate degradation.</text>
</comment>
<keyword evidence="1 2" id="KW-0119">Carbohydrate metabolism</keyword>
<dbReference type="Pfam" id="PF03702">
    <property type="entry name" value="AnmK"/>
    <property type="match status" value="1"/>
</dbReference>
<dbReference type="InterPro" id="IPR043129">
    <property type="entry name" value="ATPase_NBD"/>
</dbReference>
<keyword evidence="2 3" id="KW-0418">Kinase</keyword>
<dbReference type="PANTHER" id="PTHR30605:SF0">
    <property type="entry name" value="ANHYDRO-N-ACETYLMURAMIC ACID KINASE"/>
    <property type="match status" value="1"/>
</dbReference>